<feature type="compositionally biased region" description="Basic and acidic residues" evidence="7">
    <location>
        <begin position="339"/>
        <end position="353"/>
    </location>
</feature>
<evidence type="ECO:0000256" key="7">
    <source>
        <dbReference type="SAM" id="MobiDB-lite"/>
    </source>
</evidence>
<feature type="compositionally biased region" description="Basic residues" evidence="7">
    <location>
        <begin position="378"/>
        <end position="394"/>
    </location>
</feature>
<feature type="coiled-coil region" evidence="6">
    <location>
        <begin position="88"/>
        <end position="118"/>
    </location>
</feature>
<evidence type="ECO:0000256" key="3">
    <source>
        <dbReference type="ARBA" id="ARBA00022692"/>
    </source>
</evidence>
<evidence type="ECO:0000256" key="5">
    <source>
        <dbReference type="ARBA" id="ARBA00023136"/>
    </source>
</evidence>
<comment type="similarity">
    <text evidence="2">Belongs to the UPF0057 (PMP3) family.</text>
</comment>
<dbReference type="AlphaFoldDB" id="A0AAV5GTD8"/>
<evidence type="ECO:0000313" key="9">
    <source>
        <dbReference type="Proteomes" id="UP001342314"/>
    </source>
</evidence>
<feature type="compositionally biased region" description="Low complexity" evidence="7">
    <location>
        <begin position="361"/>
        <end position="377"/>
    </location>
</feature>
<keyword evidence="6" id="KW-0175">Coiled coil</keyword>
<feature type="compositionally biased region" description="Acidic residues" evidence="7">
    <location>
        <begin position="324"/>
        <end position="338"/>
    </location>
</feature>
<keyword evidence="3" id="KW-0812">Transmembrane</keyword>
<feature type="compositionally biased region" description="Low complexity" evidence="7">
    <location>
        <begin position="300"/>
        <end position="309"/>
    </location>
</feature>
<dbReference type="Proteomes" id="UP001342314">
    <property type="component" value="Unassembled WGS sequence"/>
</dbReference>
<proteinExistence type="inferred from homology"/>
<evidence type="ECO:0000256" key="2">
    <source>
        <dbReference type="ARBA" id="ARBA00009530"/>
    </source>
</evidence>
<keyword evidence="5" id="KW-0472">Membrane</keyword>
<accession>A0AAV5GTD8</accession>
<dbReference type="GO" id="GO:0016020">
    <property type="term" value="C:membrane"/>
    <property type="evidence" value="ECO:0007669"/>
    <property type="project" value="UniProtKB-SubCell"/>
</dbReference>
<feature type="region of interest" description="Disordered" evidence="7">
    <location>
        <begin position="280"/>
        <end position="394"/>
    </location>
</feature>
<protein>
    <submittedName>
        <fullName evidence="8">Uncharacterized protein</fullName>
    </submittedName>
</protein>
<sequence>MAAKSSTSEMCLYFLAIFLPPIAMCFRLGRGIGACDILINILLCILAKPAEDIPPLADGESDPLVILEHAHEWLSRLDVKLIANKFVGKAVKARLSVLKEQKEELEQQLKRLEHEYCDAIEPLLEHELLLCIGNELDEKRLHHSAVAELGRHLILTLQRGDHKSRRNEAAHPDGAEHITSNDEALHRLDQLISPHKGLGHATRRKAELLDKRTKGWTEAYERFMRSPKGLAHAYLLRNGREINTQNGLPGHMRVSHIPWRPEHWDPDTGRPRAGHEHMALSNMKSESLMVPQASRRRADSGASSIASDRTGSSIGGHSQSAELLTDDEEATDTPSENEPDSHMTQHRAFDPQDRQIYVPPGARRQSAASQASDSSTSRGRRDHRGRGRGRGRGR</sequence>
<feature type="compositionally biased region" description="Polar residues" evidence="7">
    <location>
        <begin position="310"/>
        <end position="322"/>
    </location>
</feature>
<evidence type="ECO:0000256" key="4">
    <source>
        <dbReference type="ARBA" id="ARBA00022989"/>
    </source>
</evidence>
<gene>
    <name evidence="8" type="ORF">Rhopal_006222-T1</name>
</gene>
<organism evidence="8 9">
    <name type="scientific">Rhodotorula paludigena</name>
    <dbReference type="NCBI Taxonomy" id="86838"/>
    <lineage>
        <taxon>Eukaryota</taxon>
        <taxon>Fungi</taxon>
        <taxon>Dikarya</taxon>
        <taxon>Basidiomycota</taxon>
        <taxon>Pucciniomycotina</taxon>
        <taxon>Microbotryomycetes</taxon>
        <taxon>Sporidiobolales</taxon>
        <taxon>Sporidiobolaceae</taxon>
        <taxon>Rhodotorula</taxon>
    </lineage>
</organism>
<keyword evidence="9" id="KW-1185">Reference proteome</keyword>
<evidence type="ECO:0000256" key="6">
    <source>
        <dbReference type="SAM" id="Coils"/>
    </source>
</evidence>
<dbReference type="InterPro" id="IPR000612">
    <property type="entry name" value="PMP3"/>
</dbReference>
<name>A0AAV5GTD8_9BASI</name>
<evidence type="ECO:0000256" key="1">
    <source>
        <dbReference type="ARBA" id="ARBA00004370"/>
    </source>
</evidence>
<dbReference type="EMBL" id="BQKY01000013">
    <property type="protein sequence ID" value="GJN93175.1"/>
    <property type="molecule type" value="Genomic_DNA"/>
</dbReference>
<comment type="subcellular location">
    <subcellularLocation>
        <location evidence="1">Membrane</location>
    </subcellularLocation>
</comment>
<keyword evidence="4" id="KW-1133">Transmembrane helix</keyword>
<comment type="caution">
    <text evidence="8">The sequence shown here is derived from an EMBL/GenBank/DDBJ whole genome shotgun (WGS) entry which is preliminary data.</text>
</comment>
<reference evidence="8 9" key="1">
    <citation type="submission" date="2021-12" db="EMBL/GenBank/DDBJ databases">
        <title>High titer production of polyol ester of fatty acids by Rhodotorula paludigena BS15 towards product separation-free biomass refinery.</title>
        <authorList>
            <person name="Mano J."/>
            <person name="Ono H."/>
            <person name="Tanaka T."/>
            <person name="Naito K."/>
            <person name="Sushida H."/>
            <person name="Ike M."/>
            <person name="Tokuyasu K."/>
            <person name="Kitaoka M."/>
        </authorList>
    </citation>
    <scope>NUCLEOTIDE SEQUENCE [LARGE SCALE GENOMIC DNA]</scope>
    <source>
        <strain evidence="8 9">BS15</strain>
    </source>
</reference>
<dbReference type="Pfam" id="PF01679">
    <property type="entry name" value="Pmp3"/>
    <property type="match status" value="1"/>
</dbReference>
<evidence type="ECO:0000313" key="8">
    <source>
        <dbReference type="EMBL" id="GJN93175.1"/>
    </source>
</evidence>